<dbReference type="PANTHER" id="PTHR21505">
    <property type="entry name" value="MADF DOMAIN-CONTAINING PROTEIN-RELATED"/>
    <property type="match status" value="1"/>
</dbReference>
<reference evidence="4" key="1">
    <citation type="submission" date="2025-08" db="UniProtKB">
        <authorList>
            <consortium name="RefSeq"/>
        </authorList>
    </citation>
    <scope>IDENTIFICATION</scope>
    <source>
        <tissue evidence="4">Whole body</tissue>
    </source>
</reference>
<dbReference type="KEGG" id="ccal:108628351"/>
<name>A0AAJ7J712_9HYME</name>
<dbReference type="GeneID" id="108628351"/>
<dbReference type="AlphaFoldDB" id="A0AAJ7J712"/>
<dbReference type="RefSeq" id="XP_017885680.1">
    <property type="nucleotide sequence ID" value="XM_018030191.2"/>
</dbReference>
<accession>A0AAJ7J712</accession>
<feature type="compositionally biased region" description="Polar residues" evidence="1">
    <location>
        <begin position="135"/>
        <end position="144"/>
    </location>
</feature>
<gene>
    <name evidence="4" type="primary">LOC108628351</name>
</gene>
<evidence type="ECO:0000313" key="3">
    <source>
        <dbReference type="Proteomes" id="UP000694925"/>
    </source>
</evidence>
<keyword evidence="3" id="KW-1185">Reference proteome</keyword>
<feature type="domain" description="MADF" evidence="2">
    <location>
        <begin position="10"/>
        <end position="101"/>
    </location>
</feature>
<evidence type="ECO:0000259" key="2">
    <source>
        <dbReference type="PROSITE" id="PS51029"/>
    </source>
</evidence>
<dbReference type="InterPro" id="IPR006578">
    <property type="entry name" value="MADF-dom"/>
</dbReference>
<organism evidence="3 4">
    <name type="scientific">Ceratina calcarata</name>
    <dbReference type="NCBI Taxonomy" id="156304"/>
    <lineage>
        <taxon>Eukaryota</taxon>
        <taxon>Metazoa</taxon>
        <taxon>Ecdysozoa</taxon>
        <taxon>Arthropoda</taxon>
        <taxon>Hexapoda</taxon>
        <taxon>Insecta</taxon>
        <taxon>Pterygota</taxon>
        <taxon>Neoptera</taxon>
        <taxon>Endopterygota</taxon>
        <taxon>Hymenoptera</taxon>
        <taxon>Apocrita</taxon>
        <taxon>Aculeata</taxon>
        <taxon>Apoidea</taxon>
        <taxon>Anthophila</taxon>
        <taxon>Apidae</taxon>
        <taxon>Ceratina</taxon>
        <taxon>Zadontomerus</taxon>
    </lineage>
</organism>
<proteinExistence type="predicted"/>
<protein>
    <submittedName>
        <fullName evidence="4">Uncharacterized protein LOC108628351</fullName>
    </submittedName>
</protein>
<sequence>MTWENKQTLKFIKEYEKRPILWQKSDKNYYNVVKKENAWRELSAIFDKDIAVLKKKIESLRGSRRREKTRMINSTRKGRANVYISKWFAWESLMFLDHPKKIRPTVPNYDAEVTAEDPKEAEESTDDHDDDEQVNENNNTVSHPSTPPSKALVSPKKSVPRRKCFKHPRINDAFHILKRTIQSNRTKDDSSIFGEYIAEKLRKHDPRTRMILQHQIHNLLFQAEINPEQLSMP</sequence>
<evidence type="ECO:0000313" key="4">
    <source>
        <dbReference type="RefSeq" id="XP_017885680.1"/>
    </source>
</evidence>
<evidence type="ECO:0000256" key="1">
    <source>
        <dbReference type="SAM" id="MobiDB-lite"/>
    </source>
</evidence>
<dbReference type="PANTHER" id="PTHR21505:SF15">
    <property type="entry name" value="RE18252P"/>
    <property type="match status" value="1"/>
</dbReference>
<dbReference type="PROSITE" id="PS51029">
    <property type="entry name" value="MADF"/>
    <property type="match status" value="1"/>
</dbReference>
<dbReference type="Proteomes" id="UP000694925">
    <property type="component" value="Unplaced"/>
</dbReference>
<feature type="region of interest" description="Disordered" evidence="1">
    <location>
        <begin position="107"/>
        <end position="162"/>
    </location>
</feature>
<feature type="compositionally biased region" description="Acidic residues" evidence="1">
    <location>
        <begin position="123"/>
        <end position="134"/>
    </location>
</feature>
<dbReference type="Pfam" id="PF10545">
    <property type="entry name" value="MADF_DNA_bdg"/>
    <property type="match status" value="1"/>
</dbReference>
<dbReference type="SMART" id="SM00595">
    <property type="entry name" value="MADF"/>
    <property type="match status" value="1"/>
</dbReference>